<feature type="domain" description="HNH nuclease" evidence="2">
    <location>
        <begin position="37"/>
        <end position="84"/>
    </location>
</feature>
<feature type="region of interest" description="Disordered" evidence="1">
    <location>
        <begin position="1"/>
        <end position="20"/>
    </location>
</feature>
<comment type="caution">
    <text evidence="3">The sequence shown here is derived from an EMBL/GenBank/DDBJ whole genome shotgun (WGS) entry which is preliminary data.</text>
</comment>
<evidence type="ECO:0000313" key="4">
    <source>
        <dbReference type="Proteomes" id="UP001596445"/>
    </source>
</evidence>
<dbReference type="AlphaFoldDB" id="A0ABD5W527"/>
<dbReference type="InterPro" id="IPR002711">
    <property type="entry name" value="HNH"/>
</dbReference>
<proteinExistence type="predicted"/>
<reference evidence="3 4" key="1">
    <citation type="journal article" date="2019" name="Int. J. Syst. Evol. Microbiol.">
        <title>The Global Catalogue of Microorganisms (GCM) 10K type strain sequencing project: providing services to taxonomists for standard genome sequencing and annotation.</title>
        <authorList>
            <consortium name="The Broad Institute Genomics Platform"/>
            <consortium name="The Broad Institute Genome Sequencing Center for Infectious Disease"/>
            <person name="Wu L."/>
            <person name="Ma J."/>
        </authorList>
    </citation>
    <scope>NUCLEOTIDE SEQUENCE [LARGE SCALE GENOMIC DNA]</scope>
    <source>
        <strain evidence="3 4">JCM 30072</strain>
    </source>
</reference>
<dbReference type="Gene3D" id="1.10.30.50">
    <property type="match status" value="1"/>
</dbReference>
<dbReference type="Pfam" id="PF01844">
    <property type="entry name" value="HNH"/>
    <property type="match status" value="1"/>
</dbReference>
<organism evidence="3 4">
    <name type="scientific">Halovenus salina</name>
    <dbReference type="NCBI Taxonomy" id="1510225"/>
    <lineage>
        <taxon>Archaea</taxon>
        <taxon>Methanobacteriati</taxon>
        <taxon>Methanobacteriota</taxon>
        <taxon>Stenosarchaea group</taxon>
        <taxon>Halobacteria</taxon>
        <taxon>Halobacteriales</taxon>
        <taxon>Haloarculaceae</taxon>
        <taxon>Halovenus</taxon>
    </lineage>
</organism>
<dbReference type="InterPro" id="IPR003615">
    <property type="entry name" value="HNH_nuc"/>
</dbReference>
<protein>
    <submittedName>
        <fullName evidence="3">HNH endonuclease</fullName>
    </submittedName>
</protein>
<gene>
    <name evidence="3" type="ORF">ACFQQG_18575</name>
</gene>
<dbReference type="EMBL" id="JBHSZI010000003">
    <property type="protein sequence ID" value="MFC7059834.1"/>
    <property type="molecule type" value="Genomic_DNA"/>
</dbReference>
<accession>A0ABD5W527</accession>
<keyword evidence="3" id="KW-0255">Endonuclease</keyword>
<evidence type="ECO:0000259" key="2">
    <source>
        <dbReference type="SMART" id="SM00507"/>
    </source>
</evidence>
<dbReference type="Proteomes" id="UP001596445">
    <property type="component" value="Unassembled WGS sequence"/>
</dbReference>
<dbReference type="GO" id="GO:0004519">
    <property type="term" value="F:endonuclease activity"/>
    <property type="evidence" value="ECO:0007669"/>
    <property type="project" value="UniProtKB-KW"/>
</dbReference>
<keyword evidence="3" id="KW-0378">Hydrolase</keyword>
<dbReference type="SMART" id="SM00507">
    <property type="entry name" value="HNHc"/>
    <property type="match status" value="1"/>
</dbReference>
<evidence type="ECO:0000313" key="3">
    <source>
        <dbReference type="EMBL" id="MFC7059834.1"/>
    </source>
</evidence>
<name>A0ABD5W527_9EURY</name>
<keyword evidence="3" id="KW-0540">Nuclease</keyword>
<sequence length="100" mass="11337">MTSGGAKTKLGRTPRLGGGRRLRPAVLKQLHGASWEKIRDLHLDDECAICGDPDDLCLHHIIPILTGGTNDSYNLLTLCRQCHTRTEWYTREFTERHLVE</sequence>
<dbReference type="RefSeq" id="WP_382187190.1">
    <property type="nucleotide sequence ID" value="NZ_JBHSZI010000003.1"/>
</dbReference>
<dbReference type="CDD" id="cd00085">
    <property type="entry name" value="HNHc"/>
    <property type="match status" value="1"/>
</dbReference>
<keyword evidence="4" id="KW-1185">Reference proteome</keyword>
<evidence type="ECO:0000256" key="1">
    <source>
        <dbReference type="SAM" id="MobiDB-lite"/>
    </source>
</evidence>